<evidence type="ECO:0000313" key="1">
    <source>
        <dbReference type="EMBL" id="SUC32148.1"/>
    </source>
</evidence>
<dbReference type="AlphaFoldDB" id="A0A379FTZ6"/>
<proteinExistence type="predicted"/>
<dbReference type="GeneID" id="93675033"/>
<reference evidence="1 2" key="1">
    <citation type="submission" date="2018-06" db="EMBL/GenBank/DDBJ databases">
        <authorList>
            <consortium name="Pathogen Informatics"/>
            <person name="Doyle S."/>
        </authorList>
    </citation>
    <scope>NUCLEOTIDE SEQUENCE [LARGE SCALE GENOMIC DNA]</scope>
    <source>
        <strain evidence="1 2">NCTC11801</strain>
    </source>
</reference>
<organism evidence="1 2">
    <name type="scientific">Providencia rettgeri</name>
    <dbReference type="NCBI Taxonomy" id="587"/>
    <lineage>
        <taxon>Bacteria</taxon>
        <taxon>Pseudomonadati</taxon>
        <taxon>Pseudomonadota</taxon>
        <taxon>Gammaproteobacteria</taxon>
        <taxon>Enterobacterales</taxon>
        <taxon>Morganellaceae</taxon>
        <taxon>Providencia</taxon>
    </lineage>
</organism>
<evidence type="ECO:0000313" key="2">
    <source>
        <dbReference type="Proteomes" id="UP000254208"/>
    </source>
</evidence>
<accession>A0A379FTZ6</accession>
<dbReference type="Proteomes" id="UP000254208">
    <property type="component" value="Unassembled WGS sequence"/>
</dbReference>
<dbReference type="EMBL" id="UGTZ01000001">
    <property type="protein sequence ID" value="SUC32148.1"/>
    <property type="molecule type" value="Genomic_DNA"/>
</dbReference>
<gene>
    <name evidence="1" type="ORF">NCTC11801_03123</name>
</gene>
<protein>
    <submittedName>
        <fullName evidence="1">Uncharacterized protein</fullName>
    </submittedName>
</protein>
<name>A0A379FTZ6_PRORE</name>
<dbReference type="RefSeq" id="WP_115167612.1">
    <property type="nucleotide sequence ID" value="NZ_CP077317.1"/>
</dbReference>
<sequence length="71" mass="8348">MKKSYSIAVEHMEILSKIIATEIIENIANITTKVTQLYYSSIYEYHLVKQNNNWYLSQIFLIDEDGKYPSV</sequence>